<proteinExistence type="predicted"/>
<evidence type="ECO:0000313" key="2">
    <source>
        <dbReference type="EMBL" id="CAG8833358.1"/>
    </source>
</evidence>
<sequence length="290" mass="33677">EDLCWRIIYLYNDGFSEHNIANTLYISQSTVSKILQNFRRWGCVTNPFKELPGRRKLFNSEEMVILKQLVHEKVDWYLDELAYEMERMTGKRASVATLWRSLRYCGITRKKAAQERNERARSAFIAKIGESYTRDQLIFIDESAKDERSLTRYYGYSSVNTRAQKKIVFIRGKRYTILPALTIDGIIAVDIIDGSCDRKQFVDFILDQVVCMQGKNSVIIMDNARIHHDEELVRLVESLETAFSSIKAWIKRHRDFFDASDDPVYALEVACAHITSNMADGFFNASIYSE</sequence>
<reference evidence="2 3" key="1">
    <citation type="submission" date="2021-06" db="EMBL/GenBank/DDBJ databases">
        <authorList>
            <person name="Kallberg Y."/>
            <person name="Tangrot J."/>
            <person name="Rosling A."/>
        </authorList>
    </citation>
    <scope>NUCLEOTIDE SEQUENCE [LARGE SCALE GENOMIC DNA]</scope>
    <source>
        <strain evidence="2 3">120-4 pot B 10/14</strain>
    </source>
</reference>
<dbReference type="Pfam" id="PF13358">
    <property type="entry name" value="DDE_3"/>
    <property type="match status" value="1"/>
</dbReference>
<dbReference type="InterPro" id="IPR047655">
    <property type="entry name" value="Transpos_IS630-like"/>
</dbReference>
<feature type="domain" description="Tc1-like transposase DDE" evidence="1">
    <location>
        <begin position="136"/>
        <end position="238"/>
    </location>
</feature>
<dbReference type="PANTHER" id="PTHR46564:SF1">
    <property type="entry name" value="TRANSPOSASE"/>
    <property type="match status" value="1"/>
</dbReference>
<accession>A0ABN7WK07</accession>
<dbReference type="InterPro" id="IPR036388">
    <property type="entry name" value="WH-like_DNA-bd_sf"/>
</dbReference>
<dbReference type="EMBL" id="CAJVQB010047191">
    <property type="protein sequence ID" value="CAG8833358.1"/>
    <property type="molecule type" value="Genomic_DNA"/>
</dbReference>
<evidence type="ECO:0000259" key="1">
    <source>
        <dbReference type="Pfam" id="PF13358"/>
    </source>
</evidence>
<keyword evidence="3" id="KW-1185">Reference proteome</keyword>
<dbReference type="Gene3D" id="1.10.10.10">
    <property type="entry name" value="Winged helix-like DNA-binding domain superfamily/Winged helix DNA-binding domain"/>
    <property type="match status" value="1"/>
</dbReference>
<dbReference type="Proteomes" id="UP000789901">
    <property type="component" value="Unassembled WGS sequence"/>
</dbReference>
<dbReference type="Gene3D" id="3.30.420.10">
    <property type="entry name" value="Ribonuclease H-like superfamily/Ribonuclease H"/>
    <property type="match status" value="1"/>
</dbReference>
<dbReference type="NCBIfam" id="NF033545">
    <property type="entry name" value="transpos_IS630"/>
    <property type="match status" value="1"/>
</dbReference>
<dbReference type="InterPro" id="IPR038717">
    <property type="entry name" value="Tc1-like_DDE_dom"/>
</dbReference>
<name>A0ABN7WK07_GIGMA</name>
<dbReference type="PANTHER" id="PTHR46564">
    <property type="entry name" value="TRANSPOSASE"/>
    <property type="match status" value="1"/>
</dbReference>
<comment type="caution">
    <text evidence="2">The sequence shown here is derived from an EMBL/GenBank/DDBJ whole genome shotgun (WGS) entry which is preliminary data.</text>
</comment>
<protein>
    <submittedName>
        <fullName evidence="2">2510_t:CDS:1</fullName>
    </submittedName>
</protein>
<feature type="non-terminal residue" evidence="2">
    <location>
        <position position="1"/>
    </location>
</feature>
<gene>
    <name evidence="2" type="ORF">GMARGA_LOCUS31515</name>
</gene>
<evidence type="ECO:0000313" key="3">
    <source>
        <dbReference type="Proteomes" id="UP000789901"/>
    </source>
</evidence>
<dbReference type="SUPFAM" id="SSF46689">
    <property type="entry name" value="Homeodomain-like"/>
    <property type="match status" value="1"/>
</dbReference>
<dbReference type="InterPro" id="IPR036397">
    <property type="entry name" value="RNaseH_sf"/>
</dbReference>
<organism evidence="2 3">
    <name type="scientific">Gigaspora margarita</name>
    <dbReference type="NCBI Taxonomy" id="4874"/>
    <lineage>
        <taxon>Eukaryota</taxon>
        <taxon>Fungi</taxon>
        <taxon>Fungi incertae sedis</taxon>
        <taxon>Mucoromycota</taxon>
        <taxon>Glomeromycotina</taxon>
        <taxon>Glomeromycetes</taxon>
        <taxon>Diversisporales</taxon>
        <taxon>Gigasporaceae</taxon>
        <taxon>Gigaspora</taxon>
    </lineage>
</organism>
<dbReference type="InterPro" id="IPR009057">
    <property type="entry name" value="Homeodomain-like_sf"/>
</dbReference>